<sequence>MVVGSAQESTRREMKRKRKRKRKKKTGLQTKTDSGGRYTCFVEDEASFLMHGKPFGLK</sequence>
<name>A0A8S9RZV4_BRACR</name>
<accession>A0A8S9RZV4</accession>
<reference evidence="2" key="1">
    <citation type="submission" date="2019-12" db="EMBL/GenBank/DDBJ databases">
        <title>Genome sequencing and annotation of Brassica cretica.</title>
        <authorList>
            <person name="Studholme D.J."/>
            <person name="Sarris P."/>
        </authorList>
    </citation>
    <scope>NUCLEOTIDE SEQUENCE</scope>
    <source>
        <strain evidence="2">PFS-109/04</strain>
        <tissue evidence="2">Leaf</tissue>
    </source>
</reference>
<evidence type="ECO:0000313" key="3">
    <source>
        <dbReference type="Proteomes" id="UP000712600"/>
    </source>
</evidence>
<evidence type="ECO:0000313" key="2">
    <source>
        <dbReference type="EMBL" id="KAF3586965.1"/>
    </source>
</evidence>
<protein>
    <submittedName>
        <fullName evidence="2">Uncharacterized protein</fullName>
    </submittedName>
</protein>
<comment type="caution">
    <text evidence="2">The sequence shown here is derived from an EMBL/GenBank/DDBJ whole genome shotgun (WGS) entry which is preliminary data.</text>
</comment>
<dbReference type="AlphaFoldDB" id="A0A8S9RZV4"/>
<feature type="compositionally biased region" description="Basic residues" evidence="1">
    <location>
        <begin position="13"/>
        <end position="26"/>
    </location>
</feature>
<dbReference type="EMBL" id="QGKX02000088">
    <property type="protein sequence ID" value="KAF3586965.1"/>
    <property type="molecule type" value="Genomic_DNA"/>
</dbReference>
<proteinExistence type="predicted"/>
<evidence type="ECO:0000256" key="1">
    <source>
        <dbReference type="SAM" id="MobiDB-lite"/>
    </source>
</evidence>
<dbReference type="Proteomes" id="UP000712600">
    <property type="component" value="Unassembled WGS sequence"/>
</dbReference>
<organism evidence="2 3">
    <name type="scientific">Brassica cretica</name>
    <name type="common">Mustard</name>
    <dbReference type="NCBI Taxonomy" id="69181"/>
    <lineage>
        <taxon>Eukaryota</taxon>
        <taxon>Viridiplantae</taxon>
        <taxon>Streptophyta</taxon>
        <taxon>Embryophyta</taxon>
        <taxon>Tracheophyta</taxon>
        <taxon>Spermatophyta</taxon>
        <taxon>Magnoliopsida</taxon>
        <taxon>eudicotyledons</taxon>
        <taxon>Gunneridae</taxon>
        <taxon>Pentapetalae</taxon>
        <taxon>rosids</taxon>
        <taxon>malvids</taxon>
        <taxon>Brassicales</taxon>
        <taxon>Brassicaceae</taxon>
        <taxon>Brassiceae</taxon>
        <taxon>Brassica</taxon>
    </lineage>
</organism>
<gene>
    <name evidence="2" type="ORF">F2Q69_00026312</name>
</gene>
<feature type="region of interest" description="Disordered" evidence="1">
    <location>
        <begin position="1"/>
        <end position="35"/>
    </location>
</feature>